<name>A0A829A5J1_ENTFC</name>
<protein>
    <recommendedName>
        <fullName evidence="2">CD-NTase-associated protein 16 NUDIX domain-containing protein</fullName>
    </recommendedName>
</protein>
<evidence type="ECO:0000313" key="4">
    <source>
        <dbReference type="Proteomes" id="UP000010504"/>
    </source>
</evidence>
<feature type="transmembrane region" description="Helical" evidence="1">
    <location>
        <begin position="9"/>
        <end position="30"/>
    </location>
</feature>
<dbReference type="Pfam" id="PF18167">
    <property type="entry name" value="Sa_NUDIX"/>
    <property type="match status" value="1"/>
</dbReference>
<organism evidence="3 4">
    <name type="scientific">Enterococcus faecium EnGen0026</name>
    <dbReference type="NCBI Taxonomy" id="1138917"/>
    <lineage>
        <taxon>Bacteria</taxon>
        <taxon>Bacillati</taxon>
        <taxon>Bacillota</taxon>
        <taxon>Bacilli</taxon>
        <taxon>Lactobacillales</taxon>
        <taxon>Enterococcaceae</taxon>
        <taxon>Enterococcus</taxon>
    </lineage>
</organism>
<accession>A0A829A5J1</accession>
<keyword evidence="1" id="KW-0812">Transmembrane</keyword>
<feature type="domain" description="CD-NTase-associated protein 16 NUDIX" evidence="2">
    <location>
        <begin position="84"/>
        <end position="285"/>
    </location>
</feature>
<proteinExistence type="predicted"/>
<keyword evidence="1" id="KW-0472">Membrane</keyword>
<evidence type="ECO:0000313" key="3">
    <source>
        <dbReference type="EMBL" id="ELB38280.1"/>
    </source>
</evidence>
<dbReference type="InterPro" id="IPR040829">
    <property type="entry name" value="Cap16_NUDIX"/>
</dbReference>
<evidence type="ECO:0000259" key="2">
    <source>
        <dbReference type="Pfam" id="PF18167"/>
    </source>
</evidence>
<dbReference type="AlphaFoldDB" id="A0A829A5J1"/>
<comment type="caution">
    <text evidence="3">The sequence shown here is derived from an EMBL/GenBank/DDBJ whole genome shotgun (WGS) entry which is preliminary data.</text>
</comment>
<keyword evidence="1" id="KW-1133">Transmembrane helix</keyword>
<dbReference type="EMBL" id="AHXS01000026">
    <property type="protein sequence ID" value="ELB38280.1"/>
    <property type="molecule type" value="Genomic_DNA"/>
</dbReference>
<sequence>MGNYNYKMIVLKILFLFVISCVFLGGIFYFEFIKNSIGSILSGTFVGITIPYFLSSMIDLSDNKSWKNSQRKLKRAGLIHKDTKIRISFAYLFRIKVDGKYFLVQNVRTKKYQPVGGAYKLEPKEAQYLSEKIPVEDDDRIPIDTTTRGDYRLYVKNKDLRRFIKRFDKTPYRENINNLSREFIEELFTTNILDKDTFGDLTYKYCGRHITDVEYGDFFECYELLLADIIEVRLTDKQEELFRKLMEKTDNQYIFATFNEIKTGGVKHGTSDLKDNIANHAPKILSENSDILINKSRYKNIITIKFD</sequence>
<reference evidence="3 4" key="1">
    <citation type="submission" date="2012-12" db="EMBL/GenBank/DDBJ databases">
        <title>The Genome Sequence of Enterococcus faecium E2039.</title>
        <authorList>
            <consortium name="The Broad Institute Genome Sequencing Platform"/>
            <consortium name="The Broad Institute Genome Sequencing Center for Infectious Disease"/>
            <person name="Earl A.M."/>
            <person name="Gilmore M.S."/>
            <person name="van Schaik W."/>
            <person name="Lebreton F."/>
            <person name="Willems R.J."/>
            <person name="Walker B."/>
            <person name="Young S.K."/>
            <person name="Zeng Q."/>
            <person name="Gargeya S."/>
            <person name="Fitzgerald M."/>
            <person name="Haas B."/>
            <person name="Abouelleil A."/>
            <person name="Alvarado L."/>
            <person name="Arachchi H.M."/>
            <person name="Berlin A.M."/>
            <person name="Chapman S.B."/>
            <person name="Dewar J."/>
            <person name="Goldberg J."/>
            <person name="Griggs A."/>
            <person name="Gujja S."/>
            <person name="Hansen M."/>
            <person name="Howarth C."/>
            <person name="Imamovic A."/>
            <person name="Larimer J."/>
            <person name="McCowan C."/>
            <person name="Murphy C."/>
            <person name="Neiman D."/>
            <person name="Pearson M."/>
            <person name="Priest M."/>
            <person name="Roberts A."/>
            <person name="Saif S."/>
            <person name="Shea T."/>
            <person name="Sisk P."/>
            <person name="Sykes S."/>
            <person name="Wortman J."/>
            <person name="Nusbaum C."/>
            <person name="Birren B."/>
        </authorList>
    </citation>
    <scope>NUCLEOTIDE SEQUENCE [LARGE SCALE GENOMIC DNA]</scope>
    <source>
        <strain evidence="3 4">E2039</strain>
    </source>
</reference>
<evidence type="ECO:0000256" key="1">
    <source>
        <dbReference type="SAM" id="Phobius"/>
    </source>
</evidence>
<gene>
    <name evidence="3" type="ORF">OKA_05443</name>
</gene>
<feature type="transmembrane region" description="Helical" evidence="1">
    <location>
        <begin position="36"/>
        <end position="54"/>
    </location>
</feature>
<dbReference type="Proteomes" id="UP000010504">
    <property type="component" value="Unassembled WGS sequence"/>
</dbReference>